<sequence>MSKGVSDEGLVFETSEDVEVLPTFDALGLKEDLLRGVYAYGFERPSAVQQRAILPILKGRDVIVQSQSGTGKTCVFALGALQTVDTTSREPQALFLSPTRELAEQSQKVCLALGDYLNVQVHVCIGGKRVSDDIHTFEAGVQIVSGTPGRVFHMIQQRHFSSQRAVLSTDSLPVADLCRLHRHFGGDSSVRENRPMLQEAASGGTISALSVQMPALEELLPYLRRPDAEVFDLGFGSGVMAAMMLAAAPSATVLGVDMPDKVAVATRNMLSSSGDCPFTPFDKRRFEFLGGDAFQYLKKWKAEGKTFDVLYAGCSMDPSSDQLKLFLGQLKPGGAAVFNLGWPGSQGMYFVADGGKECRLLMRVNFMMAESALTPPNRQQVPFEPDRLSAWIRKNVFADAAVLSQHSDATRDVGVAAQRLASTMARVPSWHGTGTSETTASDIAQPGGFRRFFQRQLGLADESSRPLVEDMLRVQREEDTLDARLASPLLPFYAGYLKGGVSEPSQLSLMILKAFTGAAVLYLPRSFLNGGLLLGAGTLAAVCFLFTVAMRLLIDCAERVLAYKTMASASSQAQYMDQGLPKLFLPSYGDIGEAALGRVGRLLVEVSLAASQLGFCSTYFLFVSANLSEVLGTLAGCRHVMSQRSLCLLLAAVWAPLALVRRLKHFSALNLVADACILLGLAVILAAAAQHFADHPPSWSVPLARMDSYPLCLGTAAFAFEGIGLVLPMYEGTEPALRKQFKGTLTWIMVGMCCFFIVFAGAAYLSFGPTTRTVILFNLQMGGQKRLASQILFCLALVCTYPLVLHPVSRLLEDRLLPGPGQDGGTAVQVYRDLLRAGLVLLTMLVALFSASRLQSLVVLVGGLCCAPLALAFPPVFHHLLVGGQWQLDLALSVLGLLLAVVSSTEAVLHWSTNQEIPYYSCSGS</sequence>
<dbReference type="GO" id="GO:0016787">
    <property type="term" value="F:hydrolase activity"/>
    <property type="evidence" value="ECO:0007669"/>
    <property type="project" value="UniProtKB-KW"/>
</dbReference>
<evidence type="ECO:0000256" key="7">
    <source>
        <dbReference type="ARBA" id="ARBA00022989"/>
    </source>
</evidence>
<dbReference type="GO" id="GO:0016020">
    <property type="term" value="C:membrane"/>
    <property type="evidence" value="ECO:0007669"/>
    <property type="project" value="UniProtKB-SubCell"/>
</dbReference>
<accession>A0AA36JR45</accession>
<feature type="transmembrane region" description="Helical" evidence="10">
    <location>
        <begin position="890"/>
        <end position="911"/>
    </location>
</feature>
<dbReference type="PROSITE" id="PS51195">
    <property type="entry name" value="Q_MOTIF"/>
    <property type="match status" value="1"/>
</dbReference>
<dbReference type="PANTHER" id="PTHR22950:SF666">
    <property type="entry name" value="VACUOLAR AMINO ACID TRANSPORTER 4"/>
    <property type="match status" value="1"/>
</dbReference>
<dbReference type="InterPro" id="IPR014014">
    <property type="entry name" value="RNA_helicase_DEAD_Q_motif"/>
</dbReference>
<keyword evidence="7 10" id="KW-1133">Transmembrane helix</keyword>
<evidence type="ECO:0000256" key="3">
    <source>
        <dbReference type="ARBA" id="ARBA00022741"/>
    </source>
</evidence>
<gene>
    <name evidence="13" type="ORF">EVOR1521_LOCUS31579</name>
</gene>
<dbReference type="InterPro" id="IPR029063">
    <property type="entry name" value="SAM-dependent_MTases_sf"/>
</dbReference>
<evidence type="ECO:0000313" key="14">
    <source>
        <dbReference type="Proteomes" id="UP001178507"/>
    </source>
</evidence>
<evidence type="ECO:0000259" key="12">
    <source>
        <dbReference type="PROSITE" id="PS51195"/>
    </source>
</evidence>
<evidence type="ECO:0000256" key="8">
    <source>
        <dbReference type="ARBA" id="ARBA00023136"/>
    </source>
</evidence>
<dbReference type="EMBL" id="CAUJNA010003842">
    <property type="protein sequence ID" value="CAJ1410845.1"/>
    <property type="molecule type" value="Genomic_DNA"/>
</dbReference>
<dbReference type="InterPro" id="IPR013057">
    <property type="entry name" value="AA_transpt_TM"/>
</dbReference>
<feature type="short sequence motif" description="Q motif" evidence="9">
    <location>
        <begin position="22"/>
        <end position="50"/>
    </location>
</feature>
<dbReference type="SUPFAM" id="SSF52540">
    <property type="entry name" value="P-loop containing nucleoside triphosphate hydrolases"/>
    <property type="match status" value="1"/>
</dbReference>
<feature type="transmembrane region" description="Helical" evidence="10">
    <location>
        <begin position="857"/>
        <end position="878"/>
    </location>
</feature>
<dbReference type="SUPFAM" id="SSF53335">
    <property type="entry name" value="S-adenosyl-L-methionine-dependent methyltransferases"/>
    <property type="match status" value="1"/>
</dbReference>
<evidence type="ECO:0000256" key="9">
    <source>
        <dbReference type="PROSITE-ProRule" id="PRU00552"/>
    </source>
</evidence>
<evidence type="ECO:0000256" key="6">
    <source>
        <dbReference type="ARBA" id="ARBA00022840"/>
    </source>
</evidence>
<feature type="domain" description="Helicase ATP-binding" evidence="11">
    <location>
        <begin position="53"/>
        <end position="224"/>
    </location>
</feature>
<dbReference type="GO" id="GO:0005524">
    <property type="term" value="F:ATP binding"/>
    <property type="evidence" value="ECO:0007669"/>
    <property type="project" value="UniProtKB-KW"/>
</dbReference>
<feature type="transmembrane region" description="Helical" evidence="10">
    <location>
        <begin position="834"/>
        <end position="851"/>
    </location>
</feature>
<dbReference type="Gene3D" id="3.40.50.300">
    <property type="entry name" value="P-loop containing nucleotide triphosphate hydrolases"/>
    <property type="match status" value="1"/>
</dbReference>
<keyword evidence="14" id="KW-1185">Reference proteome</keyword>
<proteinExistence type="predicted"/>
<keyword evidence="5" id="KW-0347">Helicase</keyword>
<keyword evidence="2 10" id="KW-0812">Transmembrane</keyword>
<dbReference type="SMART" id="SM00487">
    <property type="entry name" value="DEXDc"/>
    <property type="match status" value="1"/>
</dbReference>
<dbReference type="InterPro" id="IPR027417">
    <property type="entry name" value="P-loop_NTPase"/>
</dbReference>
<dbReference type="AlphaFoldDB" id="A0AA36JR45"/>
<feature type="transmembrane region" description="Helical" evidence="10">
    <location>
        <begin position="667"/>
        <end position="688"/>
    </location>
</feature>
<dbReference type="Pfam" id="PF01490">
    <property type="entry name" value="Aa_trans"/>
    <property type="match status" value="1"/>
</dbReference>
<feature type="domain" description="DEAD-box RNA helicase Q" evidence="12">
    <location>
        <begin position="22"/>
        <end position="50"/>
    </location>
</feature>
<feature type="transmembrane region" description="Helical" evidence="10">
    <location>
        <begin position="602"/>
        <end position="622"/>
    </location>
</feature>
<evidence type="ECO:0000256" key="5">
    <source>
        <dbReference type="ARBA" id="ARBA00022806"/>
    </source>
</evidence>
<evidence type="ECO:0000256" key="4">
    <source>
        <dbReference type="ARBA" id="ARBA00022801"/>
    </source>
</evidence>
<name>A0AA36JR45_9DINO</name>
<dbReference type="GO" id="GO:0003676">
    <property type="term" value="F:nucleic acid binding"/>
    <property type="evidence" value="ECO:0007669"/>
    <property type="project" value="InterPro"/>
</dbReference>
<dbReference type="GO" id="GO:0015179">
    <property type="term" value="F:L-amino acid transmembrane transporter activity"/>
    <property type="evidence" value="ECO:0007669"/>
    <property type="project" value="TreeGrafter"/>
</dbReference>
<comment type="caution">
    <text evidence="13">The sequence shown here is derived from an EMBL/GenBank/DDBJ whole genome shotgun (WGS) entry which is preliminary data.</text>
</comment>
<feature type="transmembrane region" description="Helical" evidence="10">
    <location>
        <begin position="787"/>
        <end position="805"/>
    </location>
</feature>
<evidence type="ECO:0000259" key="11">
    <source>
        <dbReference type="PROSITE" id="PS51192"/>
    </source>
</evidence>
<evidence type="ECO:0000313" key="13">
    <source>
        <dbReference type="EMBL" id="CAJ1410845.1"/>
    </source>
</evidence>
<dbReference type="InterPro" id="IPR011545">
    <property type="entry name" value="DEAD/DEAH_box_helicase_dom"/>
</dbReference>
<dbReference type="PROSITE" id="PS51192">
    <property type="entry name" value="HELICASE_ATP_BIND_1"/>
    <property type="match status" value="1"/>
</dbReference>
<evidence type="ECO:0000256" key="2">
    <source>
        <dbReference type="ARBA" id="ARBA00022692"/>
    </source>
</evidence>
<keyword evidence="4" id="KW-0378">Hydrolase</keyword>
<evidence type="ECO:0008006" key="15">
    <source>
        <dbReference type="Google" id="ProtNLM"/>
    </source>
</evidence>
<evidence type="ECO:0000256" key="1">
    <source>
        <dbReference type="ARBA" id="ARBA00004141"/>
    </source>
</evidence>
<keyword evidence="8 10" id="KW-0472">Membrane</keyword>
<dbReference type="PANTHER" id="PTHR22950">
    <property type="entry name" value="AMINO ACID TRANSPORTER"/>
    <property type="match status" value="1"/>
</dbReference>
<evidence type="ECO:0000256" key="10">
    <source>
        <dbReference type="SAM" id="Phobius"/>
    </source>
</evidence>
<feature type="transmembrane region" description="Helical" evidence="10">
    <location>
        <begin position="747"/>
        <end position="767"/>
    </location>
</feature>
<reference evidence="13" key="1">
    <citation type="submission" date="2023-08" db="EMBL/GenBank/DDBJ databases">
        <authorList>
            <person name="Chen Y."/>
            <person name="Shah S."/>
            <person name="Dougan E. K."/>
            <person name="Thang M."/>
            <person name="Chan C."/>
        </authorList>
    </citation>
    <scope>NUCLEOTIDE SEQUENCE</scope>
</reference>
<keyword evidence="6" id="KW-0067">ATP-binding</keyword>
<dbReference type="Proteomes" id="UP001178507">
    <property type="component" value="Unassembled WGS sequence"/>
</dbReference>
<feature type="transmembrane region" description="Helical" evidence="10">
    <location>
        <begin position="642"/>
        <end position="660"/>
    </location>
</feature>
<dbReference type="InterPro" id="IPR014001">
    <property type="entry name" value="Helicase_ATP-bd"/>
</dbReference>
<dbReference type="Pfam" id="PF00270">
    <property type="entry name" value="DEAD"/>
    <property type="match status" value="1"/>
</dbReference>
<comment type="subcellular location">
    <subcellularLocation>
        <location evidence="1">Membrane</location>
        <topology evidence="1">Multi-pass membrane protein</topology>
    </subcellularLocation>
</comment>
<dbReference type="GO" id="GO:0003724">
    <property type="term" value="F:RNA helicase activity"/>
    <property type="evidence" value="ECO:0007669"/>
    <property type="project" value="InterPro"/>
</dbReference>
<keyword evidence="3" id="KW-0547">Nucleotide-binding</keyword>
<protein>
    <recommendedName>
        <fullName evidence="15">RNA helicase</fullName>
    </recommendedName>
</protein>
<feature type="transmembrane region" description="Helical" evidence="10">
    <location>
        <begin position="530"/>
        <end position="554"/>
    </location>
</feature>
<dbReference type="Gene3D" id="3.40.50.150">
    <property type="entry name" value="Vaccinia Virus protein VP39"/>
    <property type="match status" value="1"/>
</dbReference>
<organism evidence="13 14">
    <name type="scientific">Effrenium voratum</name>
    <dbReference type="NCBI Taxonomy" id="2562239"/>
    <lineage>
        <taxon>Eukaryota</taxon>
        <taxon>Sar</taxon>
        <taxon>Alveolata</taxon>
        <taxon>Dinophyceae</taxon>
        <taxon>Suessiales</taxon>
        <taxon>Symbiodiniaceae</taxon>
        <taxon>Effrenium</taxon>
    </lineage>
</organism>